<dbReference type="GeneID" id="96738039"/>
<dbReference type="KEGG" id="bhk:B4U37_06320"/>
<evidence type="ECO:0000313" key="2">
    <source>
        <dbReference type="EMBL" id="TYS60950.1"/>
    </source>
</evidence>
<name>A0A1Y0CL62_9BACI</name>
<keyword evidence="4" id="KW-1185">Reference proteome</keyword>
<dbReference type="Pfam" id="PF14120">
    <property type="entry name" value="YhzD"/>
    <property type="match status" value="1"/>
</dbReference>
<evidence type="ECO:0000313" key="3">
    <source>
        <dbReference type="EMBL" id="TYS73806.1"/>
    </source>
</evidence>
<dbReference type="Proteomes" id="UP000323393">
    <property type="component" value="Unassembled WGS sequence"/>
</dbReference>
<dbReference type="AlphaFoldDB" id="A0A1Y0CL62"/>
<dbReference type="RefSeq" id="WP_010198317.1">
    <property type="nucleotide sequence ID" value="NZ_CP020880.1"/>
</dbReference>
<proteinExistence type="predicted"/>
<gene>
    <name evidence="1" type="ORF">B4U37_06320</name>
    <name evidence="2" type="ORF">FZC74_01325</name>
    <name evidence="3" type="ORF">FZC75_05660</name>
</gene>
<accession>A0A1Y0CL62</accession>
<evidence type="ECO:0000313" key="5">
    <source>
        <dbReference type="Proteomes" id="UP000323393"/>
    </source>
</evidence>
<reference evidence="1 4" key="1">
    <citation type="submission" date="2017-04" db="EMBL/GenBank/DDBJ databases">
        <title>Complete Genome Sequence of the Bacillus horikoshii 20a strain from Cuatro Cienegas, Coahuila, Mexico.</title>
        <authorList>
            <person name="Zarza E."/>
            <person name="Alcaraz L.D."/>
            <person name="Aguilar-Salinas B."/>
            <person name="Islas A."/>
            <person name="Olmedo-Alvarez G."/>
        </authorList>
    </citation>
    <scope>NUCLEOTIDE SEQUENCE [LARGE SCALE GENOMIC DNA]</scope>
    <source>
        <strain evidence="1 4">20a</strain>
    </source>
</reference>
<evidence type="ECO:0008006" key="7">
    <source>
        <dbReference type="Google" id="ProtNLM"/>
    </source>
</evidence>
<protein>
    <recommendedName>
        <fullName evidence="7">YhzD-like protein</fullName>
    </recommendedName>
</protein>
<dbReference type="InterPro" id="IPR025544">
    <property type="entry name" value="YhzD"/>
</dbReference>
<organism evidence="3 6">
    <name type="scientific">Sutcliffiella horikoshii</name>
    <dbReference type="NCBI Taxonomy" id="79883"/>
    <lineage>
        <taxon>Bacteria</taxon>
        <taxon>Bacillati</taxon>
        <taxon>Bacillota</taxon>
        <taxon>Bacilli</taxon>
        <taxon>Bacillales</taxon>
        <taxon>Bacillaceae</taxon>
        <taxon>Sutcliffiella</taxon>
    </lineage>
</organism>
<reference evidence="5 6" key="2">
    <citation type="submission" date="2019-08" db="EMBL/GenBank/DDBJ databases">
        <title>Bacillus genomes from the desert of Cuatro Cienegas, Coahuila.</title>
        <authorList>
            <person name="Olmedo-Alvarez G."/>
        </authorList>
    </citation>
    <scope>NUCLEOTIDE SEQUENCE [LARGE SCALE GENOMIC DNA]</scope>
    <source>
        <strain evidence="2 5">CH88_3T</strain>
        <strain evidence="3 6">CH98b_3T</strain>
    </source>
</reference>
<evidence type="ECO:0000313" key="1">
    <source>
        <dbReference type="EMBL" id="ART75665.1"/>
    </source>
</evidence>
<dbReference type="EMBL" id="VTEU01000001">
    <property type="protein sequence ID" value="TYS60950.1"/>
    <property type="molecule type" value="Genomic_DNA"/>
</dbReference>
<dbReference type="Proteomes" id="UP000324517">
    <property type="component" value="Unassembled WGS sequence"/>
</dbReference>
<sequence>MGKYTLTVFSKSGETLLDESFEAATEKEAKALGEKKLEELNYLDTTHRCTNASGKLVLFHR</sequence>
<evidence type="ECO:0000313" key="6">
    <source>
        <dbReference type="Proteomes" id="UP000324517"/>
    </source>
</evidence>
<dbReference type="EMBL" id="VTET01000002">
    <property type="protein sequence ID" value="TYS73806.1"/>
    <property type="molecule type" value="Genomic_DNA"/>
</dbReference>
<evidence type="ECO:0000313" key="4">
    <source>
        <dbReference type="Proteomes" id="UP000195573"/>
    </source>
</evidence>
<dbReference type="EMBL" id="CP020880">
    <property type="protein sequence ID" value="ART75665.1"/>
    <property type="molecule type" value="Genomic_DNA"/>
</dbReference>
<dbReference type="Proteomes" id="UP000195573">
    <property type="component" value="Chromosome"/>
</dbReference>